<dbReference type="AlphaFoldDB" id="A0AAD3MRR9"/>
<reference evidence="11" key="1">
    <citation type="submission" date="2022-08" db="EMBL/GenBank/DDBJ databases">
        <title>Genome sequencing of akame (Lates japonicus).</title>
        <authorList>
            <person name="Hashiguchi Y."/>
            <person name="Takahashi H."/>
        </authorList>
    </citation>
    <scope>NUCLEOTIDE SEQUENCE</scope>
    <source>
        <strain evidence="11">Kochi</strain>
    </source>
</reference>
<feature type="transmembrane region" description="Helical" evidence="9">
    <location>
        <begin position="74"/>
        <end position="97"/>
    </location>
</feature>
<feature type="transmembrane region" description="Helical" evidence="9">
    <location>
        <begin position="35"/>
        <end position="62"/>
    </location>
</feature>
<keyword evidence="3 9" id="KW-0812">Transmembrane</keyword>
<evidence type="ECO:0000256" key="7">
    <source>
        <dbReference type="ARBA" id="ARBA00023170"/>
    </source>
</evidence>
<sequence length="154" mass="17646">MIPQLNESDTTKGDVLLEFLNQSIVFCSQFVNGQWYYYILLVLFTFALPVGILGNVAAIVNYSCFRKTASTSNVLLLNLALCDSAWILTLPFTLYFTFQRPYLEDIQILCQFKKISFNINIYGSILFLTLISFDRYVGTVHPISSLRWWDVGKA</sequence>
<evidence type="ECO:0000256" key="3">
    <source>
        <dbReference type="ARBA" id="ARBA00022692"/>
    </source>
</evidence>
<keyword evidence="7" id="KW-0675">Receptor</keyword>
<proteinExistence type="predicted"/>
<comment type="caution">
    <text evidence="11">The sequence shown here is derived from an EMBL/GenBank/DDBJ whole genome shotgun (WGS) entry which is preliminary data.</text>
</comment>
<dbReference type="PANTHER" id="PTHR24231">
    <property type="entry name" value="PURINOCEPTOR-RELATED G-PROTEIN COUPLED RECEPTOR"/>
    <property type="match status" value="1"/>
</dbReference>
<dbReference type="PRINTS" id="PR00237">
    <property type="entry name" value="GPCRRHODOPSN"/>
</dbReference>
<dbReference type="GO" id="GO:0005886">
    <property type="term" value="C:plasma membrane"/>
    <property type="evidence" value="ECO:0007669"/>
    <property type="project" value="UniProtKB-SubCell"/>
</dbReference>
<evidence type="ECO:0000256" key="9">
    <source>
        <dbReference type="SAM" id="Phobius"/>
    </source>
</evidence>
<evidence type="ECO:0000256" key="8">
    <source>
        <dbReference type="ARBA" id="ARBA00023224"/>
    </source>
</evidence>
<keyword evidence="4 9" id="KW-1133">Transmembrane helix</keyword>
<dbReference type="PRINTS" id="PR01157">
    <property type="entry name" value="P2YPURNOCPTR"/>
</dbReference>
<keyword evidence="6 9" id="KW-0472">Membrane</keyword>
<dbReference type="Pfam" id="PF00001">
    <property type="entry name" value="7tm_1"/>
    <property type="match status" value="1"/>
</dbReference>
<comment type="subcellular location">
    <subcellularLocation>
        <location evidence="1">Cell membrane</location>
        <topology evidence="1">Multi-pass membrane protein</topology>
    </subcellularLocation>
</comment>
<feature type="transmembrane region" description="Helical" evidence="9">
    <location>
        <begin position="117"/>
        <end position="137"/>
    </location>
</feature>
<evidence type="ECO:0000256" key="4">
    <source>
        <dbReference type="ARBA" id="ARBA00022989"/>
    </source>
</evidence>
<dbReference type="SUPFAM" id="SSF81321">
    <property type="entry name" value="Family A G protein-coupled receptor-like"/>
    <property type="match status" value="1"/>
</dbReference>
<organism evidence="11 12">
    <name type="scientific">Lates japonicus</name>
    <name type="common">Japanese lates</name>
    <dbReference type="NCBI Taxonomy" id="270547"/>
    <lineage>
        <taxon>Eukaryota</taxon>
        <taxon>Metazoa</taxon>
        <taxon>Chordata</taxon>
        <taxon>Craniata</taxon>
        <taxon>Vertebrata</taxon>
        <taxon>Euteleostomi</taxon>
        <taxon>Actinopterygii</taxon>
        <taxon>Neopterygii</taxon>
        <taxon>Teleostei</taxon>
        <taxon>Neoteleostei</taxon>
        <taxon>Acanthomorphata</taxon>
        <taxon>Carangaria</taxon>
        <taxon>Carangaria incertae sedis</taxon>
        <taxon>Centropomidae</taxon>
        <taxon>Lates</taxon>
    </lineage>
</organism>
<evidence type="ECO:0000313" key="12">
    <source>
        <dbReference type="Proteomes" id="UP001279410"/>
    </source>
</evidence>
<keyword evidence="8" id="KW-0807">Transducer</keyword>
<accession>A0AAD3MRR9</accession>
<keyword evidence="5" id="KW-0297">G-protein coupled receptor</keyword>
<dbReference type="Proteomes" id="UP001279410">
    <property type="component" value="Unassembled WGS sequence"/>
</dbReference>
<dbReference type="InterPro" id="IPR017452">
    <property type="entry name" value="GPCR_Rhodpsn_7TM"/>
</dbReference>
<gene>
    <name evidence="11" type="ORF">AKAME5_001102100</name>
</gene>
<dbReference type="InterPro" id="IPR000276">
    <property type="entry name" value="GPCR_Rhodpsn"/>
</dbReference>
<evidence type="ECO:0000259" key="10">
    <source>
        <dbReference type="PROSITE" id="PS50262"/>
    </source>
</evidence>
<evidence type="ECO:0000313" key="11">
    <source>
        <dbReference type="EMBL" id="GLD58958.1"/>
    </source>
</evidence>
<evidence type="ECO:0000256" key="6">
    <source>
        <dbReference type="ARBA" id="ARBA00023136"/>
    </source>
</evidence>
<dbReference type="Gene3D" id="1.20.1070.10">
    <property type="entry name" value="Rhodopsin 7-helix transmembrane proteins"/>
    <property type="match status" value="1"/>
</dbReference>
<evidence type="ECO:0000256" key="5">
    <source>
        <dbReference type="ARBA" id="ARBA00023040"/>
    </source>
</evidence>
<feature type="domain" description="G-protein coupled receptors family 1 profile" evidence="10">
    <location>
        <begin position="54"/>
        <end position="154"/>
    </location>
</feature>
<dbReference type="GO" id="GO:0004930">
    <property type="term" value="F:G protein-coupled receptor activity"/>
    <property type="evidence" value="ECO:0007669"/>
    <property type="project" value="UniProtKB-KW"/>
</dbReference>
<protein>
    <submittedName>
        <fullName evidence="11">P2Y purinoceptor 1-like protein</fullName>
    </submittedName>
</protein>
<dbReference type="EMBL" id="BRZM01000035">
    <property type="protein sequence ID" value="GLD58958.1"/>
    <property type="molecule type" value="Genomic_DNA"/>
</dbReference>
<keyword evidence="2" id="KW-1003">Cell membrane</keyword>
<name>A0AAD3MRR9_LATJO</name>
<evidence type="ECO:0000256" key="2">
    <source>
        <dbReference type="ARBA" id="ARBA00022475"/>
    </source>
</evidence>
<dbReference type="PROSITE" id="PS50262">
    <property type="entry name" value="G_PROTEIN_RECEP_F1_2"/>
    <property type="match status" value="1"/>
</dbReference>
<evidence type="ECO:0000256" key="1">
    <source>
        <dbReference type="ARBA" id="ARBA00004651"/>
    </source>
</evidence>
<dbReference type="PANTHER" id="PTHR24231:SF38">
    <property type="entry name" value="G-PROTEIN COUPLED RECEPTORS FAMILY 1 PROFILE DOMAIN-CONTAINING PROTEIN"/>
    <property type="match status" value="1"/>
</dbReference>
<keyword evidence="12" id="KW-1185">Reference proteome</keyword>